<feature type="region of interest" description="Disordered" evidence="1">
    <location>
        <begin position="210"/>
        <end position="230"/>
    </location>
</feature>
<evidence type="ECO:0000256" key="1">
    <source>
        <dbReference type="SAM" id="MobiDB-lite"/>
    </source>
</evidence>
<protein>
    <recommendedName>
        <fullName evidence="3">Tail fiber protein</fullName>
    </recommendedName>
</protein>
<dbReference type="InterPro" id="IPR054500">
    <property type="entry name" value="Phage_fiber_rpt"/>
</dbReference>
<feature type="compositionally biased region" description="Polar residues" evidence="1">
    <location>
        <begin position="213"/>
        <end position="223"/>
    </location>
</feature>
<dbReference type="Pfam" id="PF22337">
    <property type="entry name" value="Phage_fiber_rpt"/>
    <property type="match status" value="1"/>
</dbReference>
<name>A0A8S5SWP1_9VIRU</name>
<dbReference type="EMBL" id="BK032688">
    <property type="protein sequence ID" value="DAF55390.1"/>
    <property type="molecule type" value="Genomic_DNA"/>
</dbReference>
<organism evidence="2">
    <name type="scientific">virus sp. ctoC338</name>
    <dbReference type="NCBI Taxonomy" id="2827997"/>
    <lineage>
        <taxon>Viruses</taxon>
    </lineage>
</organism>
<accession>A0A8S5SWP1</accession>
<sequence length="518" mass="55522">MPYINTIDINGEIYNLGNLTDGEYVVDLPSLQQDDVFVVQGDIINNLTSNQGNKPLSANQGRVINGKIADLGTQISNLKQQLEAGDATINSAIESLRSDMTNQDAETLSSAKTYSDELKQQLDDRDTALDDDITQLRVDMASADDITLSSAKSYADNLKKQSDTNVTGLDNKITQLRTDMGTNDESTLSSAKTYADEQSASVLQAAKEYADTKASSSETTTNTELDKKLDKTGGKISGDLEIAGAVTADQKFQAKYGVTINQRGDVSKEITVLCTGENAGKFIGSTETDLARIAVAAPTADDDAATKKYVDDKFLGEEVLVGGISTKTIDVSTPASGSLLIQVGSTNARLGAAQISADSLDMGETLISNVKTPVNDNDVATKGYVDSREFQIDDGAITKAKLAADLLNYLDGEMITSDTWTYIKKDSGLVIAWSSNTVTLELPANADVNATIAKKYPDNLFIEVPVCIPYLHGAQSFYQYNKKAGDLTWTPQLGIHNLGDAVSAARVTVSYLAMGRWK</sequence>
<reference evidence="2" key="1">
    <citation type="journal article" date="2021" name="Proc. Natl. Acad. Sci. U.S.A.">
        <title>A Catalog of Tens of Thousands of Viruses from Human Metagenomes Reveals Hidden Associations with Chronic Diseases.</title>
        <authorList>
            <person name="Tisza M.J."/>
            <person name="Buck C.B."/>
        </authorList>
    </citation>
    <scope>NUCLEOTIDE SEQUENCE</scope>
    <source>
        <strain evidence="2">CtoC338</strain>
    </source>
</reference>
<evidence type="ECO:0000313" key="2">
    <source>
        <dbReference type="EMBL" id="DAF55390.1"/>
    </source>
</evidence>
<evidence type="ECO:0008006" key="3">
    <source>
        <dbReference type="Google" id="ProtNLM"/>
    </source>
</evidence>
<proteinExistence type="predicted"/>